<dbReference type="InterPro" id="IPR007344">
    <property type="entry name" value="GrpB/CoaE"/>
</dbReference>
<protein>
    <submittedName>
        <fullName evidence="1">GrpB-like predicted nucleotidyltransferase (UPF0157 family)</fullName>
    </submittedName>
</protein>
<dbReference type="AlphaFoldDB" id="A0A543PQV3"/>
<dbReference type="PANTHER" id="PTHR34822">
    <property type="entry name" value="GRPB DOMAIN PROTEIN (AFU_ORTHOLOGUE AFUA_1G01530)"/>
    <property type="match status" value="1"/>
</dbReference>
<dbReference type="SUPFAM" id="SSF81301">
    <property type="entry name" value="Nucleotidyltransferase"/>
    <property type="match status" value="1"/>
</dbReference>
<evidence type="ECO:0000313" key="1">
    <source>
        <dbReference type="EMBL" id="TQN46456.1"/>
    </source>
</evidence>
<dbReference type="GO" id="GO:0016740">
    <property type="term" value="F:transferase activity"/>
    <property type="evidence" value="ECO:0007669"/>
    <property type="project" value="UniProtKB-KW"/>
</dbReference>
<dbReference type="PANTHER" id="PTHR34822:SF1">
    <property type="entry name" value="GRPB FAMILY PROTEIN"/>
    <property type="match status" value="1"/>
</dbReference>
<organism evidence="1 2">
    <name type="scientific">Humibacillus xanthopallidus</name>
    <dbReference type="NCBI Taxonomy" id="412689"/>
    <lineage>
        <taxon>Bacteria</taxon>
        <taxon>Bacillati</taxon>
        <taxon>Actinomycetota</taxon>
        <taxon>Actinomycetes</taxon>
        <taxon>Micrococcales</taxon>
        <taxon>Intrasporangiaceae</taxon>
        <taxon>Humibacillus</taxon>
    </lineage>
</organism>
<accession>A0A543PQV3</accession>
<dbReference type="OrthoDB" id="9799092at2"/>
<name>A0A543PQV3_9MICO</name>
<sequence>MAWADKYPAERLVEYDPDWPHRYAQLERALRTLLGPDWDIEHVGSTSVPGLAAKPVIDLAMRLPATGTIDGAREVLAEAGWSAPVLVGDHWAAFLPSSGRRRAIGHLFTAEQWPESHLRLFAAWLREHDEDRRRYEELKRGLVARGIWSGDYTDAKSEYVRQIVNRARAARGLTELDHPL</sequence>
<dbReference type="Proteomes" id="UP000320085">
    <property type="component" value="Unassembled WGS sequence"/>
</dbReference>
<keyword evidence="1" id="KW-0808">Transferase</keyword>
<evidence type="ECO:0000313" key="2">
    <source>
        <dbReference type="Proteomes" id="UP000320085"/>
    </source>
</evidence>
<dbReference type="InterPro" id="IPR043519">
    <property type="entry name" value="NT_sf"/>
</dbReference>
<comment type="caution">
    <text evidence="1">The sequence shown here is derived from an EMBL/GenBank/DDBJ whole genome shotgun (WGS) entry which is preliminary data.</text>
</comment>
<dbReference type="Gene3D" id="3.30.460.10">
    <property type="entry name" value="Beta Polymerase, domain 2"/>
    <property type="match status" value="1"/>
</dbReference>
<dbReference type="EMBL" id="VFQF01000002">
    <property type="protein sequence ID" value="TQN46456.1"/>
    <property type="molecule type" value="Genomic_DNA"/>
</dbReference>
<dbReference type="Pfam" id="PF04229">
    <property type="entry name" value="GrpB"/>
    <property type="match status" value="1"/>
</dbReference>
<proteinExistence type="predicted"/>
<dbReference type="RefSeq" id="WP_141823257.1">
    <property type="nucleotide sequence ID" value="NZ_BAAAQC010000012.1"/>
</dbReference>
<gene>
    <name evidence="1" type="ORF">FHX52_3180</name>
</gene>
<reference evidence="1 2" key="1">
    <citation type="submission" date="2019-06" db="EMBL/GenBank/DDBJ databases">
        <title>Sequencing the genomes of 1000 actinobacteria strains.</title>
        <authorList>
            <person name="Klenk H.-P."/>
        </authorList>
    </citation>
    <scope>NUCLEOTIDE SEQUENCE [LARGE SCALE GENOMIC DNA]</scope>
    <source>
        <strain evidence="1 2">DSM 21776</strain>
    </source>
</reference>